<dbReference type="SMART" id="SM00857">
    <property type="entry name" value="Resolvase"/>
    <property type="match status" value="1"/>
</dbReference>
<dbReference type="Pfam" id="PF07508">
    <property type="entry name" value="Recombinase"/>
    <property type="match status" value="1"/>
</dbReference>
<accession>B6GDL0</accession>
<dbReference type="eggNOG" id="COG1961">
    <property type="taxonomic scope" value="Bacteria"/>
</dbReference>
<evidence type="ECO:0000313" key="3">
    <source>
        <dbReference type="EMBL" id="EEA89649.1"/>
    </source>
</evidence>
<dbReference type="InterPro" id="IPR011109">
    <property type="entry name" value="DNA_bind_recombinase_dom"/>
</dbReference>
<dbReference type="Proteomes" id="UP000003560">
    <property type="component" value="Unassembled WGS sequence"/>
</dbReference>
<feature type="domain" description="Recombinase" evidence="2">
    <location>
        <begin position="156"/>
        <end position="258"/>
    </location>
</feature>
<dbReference type="STRING" id="445975.COLSTE_02191"/>
<keyword evidence="4" id="KW-1185">Reference proteome</keyword>
<evidence type="ECO:0000259" key="1">
    <source>
        <dbReference type="PROSITE" id="PS51736"/>
    </source>
</evidence>
<organism evidence="3 4">
    <name type="scientific">Collinsella stercoris DSM 13279</name>
    <dbReference type="NCBI Taxonomy" id="445975"/>
    <lineage>
        <taxon>Bacteria</taxon>
        <taxon>Bacillati</taxon>
        <taxon>Actinomycetota</taxon>
        <taxon>Coriobacteriia</taxon>
        <taxon>Coriobacteriales</taxon>
        <taxon>Coriobacteriaceae</taxon>
        <taxon>Collinsella</taxon>
    </lineage>
</organism>
<dbReference type="PROSITE" id="PS51736">
    <property type="entry name" value="RECOMBINASES_3"/>
    <property type="match status" value="1"/>
</dbReference>
<comment type="caution">
    <text evidence="3">The sequence shown here is derived from an EMBL/GenBank/DDBJ whole genome shotgun (WGS) entry which is preliminary data.</text>
</comment>
<dbReference type="GO" id="GO:0003677">
    <property type="term" value="F:DNA binding"/>
    <property type="evidence" value="ECO:0007669"/>
    <property type="project" value="InterPro"/>
</dbReference>
<reference evidence="3 4" key="2">
    <citation type="submission" date="2008-10" db="EMBL/GenBank/DDBJ databases">
        <authorList>
            <person name="Fulton L."/>
            <person name="Clifton S."/>
            <person name="Fulton B."/>
            <person name="Xu J."/>
            <person name="Minx P."/>
            <person name="Pepin K.H."/>
            <person name="Johnson M."/>
            <person name="Thiruvilangam P."/>
            <person name="Bhonagiri V."/>
            <person name="Nash W.E."/>
            <person name="Mardis E.R."/>
            <person name="Wilson R.K."/>
        </authorList>
    </citation>
    <scope>NUCLEOTIDE SEQUENCE [LARGE SCALE GENOMIC DNA]</scope>
    <source>
        <strain evidence="3 4">DSM 13279</strain>
    </source>
</reference>
<dbReference type="InterPro" id="IPR036162">
    <property type="entry name" value="Resolvase-like_N_sf"/>
</dbReference>
<reference evidence="3 4" key="1">
    <citation type="submission" date="2008-10" db="EMBL/GenBank/DDBJ databases">
        <title>Draft genome sequence of Collinsella stercoris (DSM 13279).</title>
        <authorList>
            <person name="Sudarsanam P."/>
            <person name="Ley R."/>
            <person name="Guruge J."/>
            <person name="Turnbaugh P.J."/>
            <person name="Mahowald M."/>
            <person name="Liep D."/>
            <person name="Gordon J."/>
        </authorList>
    </citation>
    <scope>NUCLEOTIDE SEQUENCE [LARGE SCALE GENOMIC DNA]</scope>
    <source>
        <strain evidence="3 4">DSM 13279</strain>
    </source>
</reference>
<name>B6GDL0_9ACTN</name>
<dbReference type="InterPro" id="IPR038109">
    <property type="entry name" value="DNA_bind_recomb_sf"/>
</dbReference>
<dbReference type="InterPro" id="IPR050639">
    <property type="entry name" value="SSR_resolvase"/>
</dbReference>
<dbReference type="PANTHER" id="PTHR30461">
    <property type="entry name" value="DNA-INVERTASE FROM LAMBDOID PROPHAGE"/>
    <property type="match status" value="1"/>
</dbReference>
<dbReference type="Gene3D" id="3.40.50.1390">
    <property type="entry name" value="Resolvase, N-terminal catalytic domain"/>
    <property type="match status" value="1"/>
</dbReference>
<dbReference type="EMBL" id="ABXJ01000128">
    <property type="protein sequence ID" value="EEA89649.1"/>
    <property type="molecule type" value="Genomic_DNA"/>
</dbReference>
<dbReference type="HOGENOM" id="CLU_010686_18_11_11"/>
<proteinExistence type="predicted"/>
<dbReference type="PANTHER" id="PTHR30461:SF23">
    <property type="entry name" value="DNA RECOMBINASE-RELATED"/>
    <property type="match status" value="1"/>
</dbReference>
<dbReference type="InterPro" id="IPR006119">
    <property type="entry name" value="Resolv_N"/>
</dbReference>
<dbReference type="InterPro" id="IPR025827">
    <property type="entry name" value="Zn_ribbon_recom_dom"/>
</dbReference>
<dbReference type="Pfam" id="PF00239">
    <property type="entry name" value="Resolvase"/>
    <property type="match status" value="1"/>
</dbReference>
<evidence type="ECO:0000259" key="2">
    <source>
        <dbReference type="PROSITE" id="PS51737"/>
    </source>
</evidence>
<protein>
    <submittedName>
        <fullName evidence="3">Resolvase, N-terminal domain protein</fullName>
    </submittedName>
</protein>
<dbReference type="Gene3D" id="3.90.1750.20">
    <property type="entry name" value="Putative Large Serine Recombinase, Chain B, Domain 2"/>
    <property type="match status" value="1"/>
</dbReference>
<gene>
    <name evidence="3" type="ORF">COLSTE_02191</name>
</gene>
<dbReference type="SUPFAM" id="SSF53041">
    <property type="entry name" value="Resolvase-like"/>
    <property type="match status" value="1"/>
</dbReference>
<dbReference type="AlphaFoldDB" id="B6GDL0"/>
<evidence type="ECO:0000313" key="4">
    <source>
        <dbReference type="Proteomes" id="UP000003560"/>
    </source>
</evidence>
<dbReference type="PROSITE" id="PS51737">
    <property type="entry name" value="RECOMBINASE_DNA_BIND"/>
    <property type="match status" value="1"/>
</dbReference>
<dbReference type="Pfam" id="PF13408">
    <property type="entry name" value="Zn_ribbon_recom"/>
    <property type="match status" value="1"/>
</dbReference>
<dbReference type="GO" id="GO:0000150">
    <property type="term" value="F:DNA strand exchange activity"/>
    <property type="evidence" value="ECO:0007669"/>
    <property type="project" value="InterPro"/>
</dbReference>
<feature type="domain" description="Resolvase/invertase-type recombinase catalytic" evidence="1">
    <location>
        <begin position="5"/>
        <end position="149"/>
    </location>
</feature>
<dbReference type="CDD" id="cd00338">
    <property type="entry name" value="Ser_Recombinase"/>
    <property type="match status" value="1"/>
</dbReference>
<sequence>MVRNRAAIYARFSSHNQRSESIEIQVENSRRYCEQEGLQVVREYCDYAQTGRNVDRAEFQRMMRDAKLGLFDYVVIYKVTRIMRNRDEMALARIMLRKSGVEILYAGEEIASGSSGVLQLGMLEVLAEWESAIDSERIRDGIQKNAQRCMANGRTLYGWDIVEGRYVVNEREAAVMRRMKNMLFSGSSVADIVRAVSAERSKRGAKFTNDTVSKLLRRVQNAGVYKYAGNEVEGGMPALWPQREQYMINSILDDRHRPRRKIDSAREFPLTGKLYCSTCGAPMFGTSGTSKNGSAYHYYKCRECRRTVRRDLIEGAVADMTYEAVKRNDVRTRIAETLAGYEAEQGSDEKPESYFIKKEIRRIDTTFERIWHAIEDGIAPPGGKERIEELNRQKSELEARLCAIEKSESCEVSVDDVLLWLDSLANDTTPLEILNEWVRFVDIDGKDISVYFMFDDLPDDFNPTKKKAEHPCYQRCSTNSLMVEVRGIEPLTSGLQSPRSPS</sequence>